<dbReference type="InterPro" id="IPR052935">
    <property type="entry name" value="Mg2+_PAP"/>
</dbReference>
<dbReference type="InterPro" id="IPR019236">
    <property type="entry name" value="APP1_cat"/>
</dbReference>
<sequence length="372" mass="40186">MALFSRAPVRLQPYFGYRSETRLTISARALRIARPHRDRFEKRGRLRAMRTMLAQFASREVPGLAVRLELRDPLGATIEHHAVTDREGYVHFDLPLDPAWPLAQDPAWEVVCLHWLTTEGPQCCDGYVLAPGTATHLAVISDIDDTIVETGITGGLRSVARNWRRVLAELPGERIAVPGADAFYGALGGGAVGGQALLADPGGAGTHYTATHRPFFYISSSPWNLFSYLVAFQQTRGLPLGPLLLRDWGLNRATFGSASHGAHKRAALGKLLAFYPGLRFALIGDDTQDDLPAYADAVQENPGRIAAVFIRTGAGPLSPEEIAGKALIEASGVPLWLGDDFASGNDFLRAIGISTGGETAQIVRTVRQEGGE</sequence>
<dbReference type="AlphaFoldDB" id="A0A9X2VZB7"/>
<name>A0A9X2VZB7_9SPHN</name>
<dbReference type="Pfam" id="PF09949">
    <property type="entry name" value="APP1_cat"/>
    <property type="match status" value="1"/>
</dbReference>
<dbReference type="EMBL" id="JAOAMV010000001">
    <property type="protein sequence ID" value="MCT2557946.1"/>
    <property type="molecule type" value="Genomic_DNA"/>
</dbReference>
<comment type="caution">
    <text evidence="2">The sequence shown here is derived from an EMBL/GenBank/DDBJ whole genome shotgun (WGS) entry which is preliminary data.</text>
</comment>
<proteinExistence type="predicted"/>
<feature type="domain" description="Phosphatidate phosphatase APP1 catalytic" evidence="1">
    <location>
        <begin position="138"/>
        <end position="311"/>
    </location>
</feature>
<evidence type="ECO:0000259" key="1">
    <source>
        <dbReference type="Pfam" id="PF09949"/>
    </source>
</evidence>
<dbReference type="GO" id="GO:0008195">
    <property type="term" value="F:phosphatidate phosphatase activity"/>
    <property type="evidence" value="ECO:0007669"/>
    <property type="project" value="InterPro"/>
</dbReference>
<evidence type="ECO:0000313" key="2">
    <source>
        <dbReference type="EMBL" id="MCT2557946.1"/>
    </source>
</evidence>
<keyword evidence="3" id="KW-1185">Reference proteome</keyword>
<dbReference type="Proteomes" id="UP001142648">
    <property type="component" value="Unassembled WGS sequence"/>
</dbReference>
<dbReference type="RefSeq" id="WP_259960695.1">
    <property type="nucleotide sequence ID" value="NZ_JAOAMV010000001.1"/>
</dbReference>
<protein>
    <submittedName>
        <fullName evidence="2">DUF2183 domain-containing protein</fullName>
    </submittedName>
</protein>
<accession>A0A9X2VZB7</accession>
<dbReference type="PANTHER" id="PTHR28208">
    <property type="entry name" value="PHOSPHATIDATE PHOSPHATASE APP1"/>
    <property type="match status" value="1"/>
</dbReference>
<organism evidence="2 3">
    <name type="scientific">Tsuneonella litorea</name>
    <dbReference type="NCBI Taxonomy" id="2976475"/>
    <lineage>
        <taxon>Bacteria</taxon>
        <taxon>Pseudomonadati</taxon>
        <taxon>Pseudomonadota</taxon>
        <taxon>Alphaproteobacteria</taxon>
        <taxon>Sphingomonadales</taxon>
        <taxon>Erythrobacteraceae</taxon>
        <taxon>Tsuneonella</taxon>
    </lineage>
</organism>
<reference evidence="2" key="1">
    <citation type="submission" date="2022-09" db="EMBL/GenBank/DDBJ databases">
        <title>The genome sequence of Tsuneonella sp. YG55.</title>
        <authorList>
            <person name="Liu Y."/>
        </authorList>
    </citation>
    <scope>NUCLEOTIDE SEQUENCE</scope>
    <source>
        <strain evidence="2">YG55</strain>
    </source>
</reference>
<evidence type="ECO:0000313" key="3">
    <source>
        <dbReference type="Proteomes" id="UP001142648"/>
    </source>
</evidence>
<gene>
    <name evidence="2" type="ORF">N0B51_03005</name>
</gene>
<dbReference type="PANTHER" id="PTHR28208:SF3">
    <property type="entry name" value="PHOSPHATIDATE PHOSPHATASE APP1"/>
    <property type="match status" value="1"/>
</dbReference>